<evidence type="ECO:0000256" key="6">
    <source>
        <dbReference type="ARBA" id="ARBA00022490"/>
    </source>
</evidence>
<dbReference type="EMBL" id="JAEPCR010000028">
    <property type="protein sequence ID" value="MCG7977979.1"/>
    <property type="molecule type" value="Genomic_DNA"/>
</dbReference>
<protein>
    <recommendedName>
        <fullName evidence="11">1,6-anhydro-N-acetylmuramyl-L-alanine amidase AmpD</fullName>
        <ecNumber evidence="5">3.5.1.28</ecNumber>
    </recommendedName>
    <alternativeName>
        <fullName evidence="12">N-acetylmuramoyl-L-alanine amidase</fullName>
    </alternativeName>
</protein>
<dbReference type="NCBIfam" id="NF008758">
    <property type="entry name" value="PRK11789.1"/>
    <property type="match status" value="1"/>
</dbReference>
<dbReference type="GO" id="GO:0009253">
    <property type="term" value="P:peptidoglycan catabolic process"/>
    <property type="evidence" value="ECO:0007669"/>
    <property type="project" value="InterPro"/>
</dbReference>
<dbReference type="GO" id="GO:0046872">
    <property type="term" value="F:metal ion binding"/>
    <property type="evidence" value="ECO:0007669"/>
    <property type="project" value="UniProtKB-KW"/>
</dbReference>
<name>A0A9E4TS68_9GAMM</name>
<accession>A0A9E4TS68</accession>
<evidence type="ECO:0000256" key="11">
    <source>
        <dbReference type="ARBA" id="ARBA00039257"/>
    </source>
</evidence>
<feature type="domain" description="N-acetylmuramoyl-L-alanine amidase" evidence="13">
    <location>
        <begin position="1"/>
        <end position="149"/>
    </location>
</feature>
<comment type="catalytic activity">
    <reaction evidence="1">
        <text>Hydrolyzes the link between N-acetylmuramoyl residues and L-amino acid residues in certain cell-wall glycopeptides.</text>
        <dbReference type="EC" id="3.5.1.28"/>
    </reaction>
</comment>
<keyword evidence="9" id="KW-0862">Zinc</keyword>
<comment type="cofactor">
    <cofactor evidence="2">
        <name>Zn(2+)</name>
        <dbReference type="ChEBI" id="CHEBI:29105"/>
    </cofactor>
</comment>
<evidence type="ECO:0000256" key="9">
    <source>
        <dbReference type="ARBA" id="ARBA00022833"/>
    </source>
</evidence>
<evidence type="ECO:0000256" key="4">
    <source>
        <dbReference type="ARBA" id="ARBA00007553"/>
    </source>
</evidence>
<dbReference type="PANTHER" id="PTHR30417">
    <property type="entry name" value="N-ACETYLMURAMOYL-L-ALANINE AMIDASE AMID"/>
    <property type="match status" value="1"/>
</dbReference>
<evidence type="ECO:0000256" key="10">
    <source>
        <dbReference type="ARBA" id="ARBA00023316"/>
    </source>
</evidence>
<evidence type="ECO:0000256" key="5">
    <source>
        <dbReference type="ARBA" id="ARBA00011901"/>
    </source>
</evidence>
<keyword evidence="7" id="KW-0479">Metal-binding</keyword>
<keyword evidence="6" id="KW-0963">Cytoplasm</keyword>
<evidence type="ECO:0000256" key="3">
    <source>
        <dbReference type="ARBA" id="ARBA00004496"/>
    </source>
</evidence>
<dbReference type="GO" id="GO:0008745">
    <property type="term" value="F:N-acetylmuramoyl-L-alanine amidase activity"/>
    <property type="evidence" value="ECO:0007669"/>
    <property type="project" value="UniProtKB-EC"/>
</dbReference>
<proteinExistence type="inferred from homology"/>
<gene>
    <name evidence="14" type="primary">ampD</name>
    <name evidence="14" type="ORF">JAY77_07510</name>
</gene>
<dbReference type="Gene3D" id="3.40.80.10">
    <property type="entry name" value="Peptidoglycan recognition protein-like"/>
    <property type="match status" value="1"/>
</dbReference>
<organism evidence="14 15">
    <name type="scientific">Candidatus Thiodiazotropha taylori</name>
    <dbReference type="NCBI Taxonomy" id="2792791"/>
    <lineage>
        <taxon>Bacteria</taxon>
        <taxon>Pseudomonadati</taxon>
        <taxon>Pseudomonadota</taxon>
        <taxon>Gammaproteobacteria</taxon>
        <taxon>Chromatiales</taxon>
        <taxon>Sedimenticolaceae</taxon>
        <taxon>Candidatus Thiodiazotropha</taxon>
    </lineage>
</organism>
<comment type="similarity">
    <text evidence="4">Belongs to the N-acetylmuramoyl-L-alanine amidase 2 family.</text>
</comment>
<comment type="caution">
    <text evidence="14">The sequence shown here is derived from an EMBL/GenBank/DDBJ whole genome shotgun (WGS) entry which is preliminary data.</text>
</comment>
<comment type="subcellular location">
    <subcellularLocation>
        <location evidence="3">Cytoplasm</location>
    </subcellularLocation>
</comment>
<sequence length="165" mass="18663">MDDRPAATEVDLLVIHSISLPPGEFGGGWIDDLFMNRLDVTADPYFAEIKALKVSCHLFIQRTGKITQYVPLNRRAWHAGESHYCGRTCCNDFSIGIELEGSDEIPFTDDQYRALQQVTREVMHHYPAITRDRITSHAAIAPGRKTDPGPMFDWPRYLDSISAPE</sequence>
<dbReference type="InterPro" id="IPR002502">
    <property type="entry name" value="Amidase_domain"/>
</dbReference>
<dbReference type="InterPro" id="IPR051206">
    <property type="entry name" value="NAMLAA_amidase_2"/>
</dbReference>
<keyword evidence="10" id="KW-0961">Cell wall biogenesis/degradation</keyword>
<evidence type="ECO:0000256" key="12">
    <source>
        <dbReference type="ARBA" id="ARBA00042615"/>
    </source>
</evidence>
<keyword evidence="8 14" id="KW-0378">Hydrolase</keyword>
<dbReference type="InterPro" id="IPR036505">
    <property type="entry name" value="Amidase/PGRP_sf"/>
</dbReference>
<dbReference type="Proteomes" id="UP000886674">
    <property type="component" value="Unassembled WGS sequence"/>
</dbReference>
<evidence type="ECO:0000256" key="8">
    <source>
        <dbReference type="ARBA" id="ARBA00022801"/>
    </source>
</evidence>
<reference evidence="14" key="1">
    <citation type="journal article" date="2021" name="Proc. Natl. Acad. Sci. U.S.A.">
        <title>Global biogeography of chemosynthetic symbionts reveals both localized and globally distributed symbiont groups. .</title>
        <authorList>
            <person name="Osvatic J.T."/>
            <person name="Wilkins L.G.E."/>
            <person name="Leibrecht L."/>
            <person name="Leray M."/>
            <person name="Zauner S."/>
            <person name="Polzin J."/>
            <person name="Camacho Y."/>
            <person name="Gros O."/>
            <person name="van Gils J.A."/>
            <person name="Eisen J.A."/>
            <person name="Petersen J.M."/>
            <person name="Yuen B."/>
        </authorList>
    </citation>
    <scope>NUCLEOTIDE SEQUENCE</scope>
    <source>
        <strain evidence="14">MAGclacostrist055</strain>
    </source>
</reference>
<dbReference type="Pfam" id="PF01510">
    <property type="entry name" value="Amidase_2"/>
    <property type="match status" value="1"/>
</dbReference>
<evidence type="ECO:0000256" key="2">
    <source>
        <dbReference type="ARBA" id="ARBA00001947"/>
    </source>
</evidence>
<dbReference type="CDD" id="cd06583">
    <property type="entry name" value="PGRP"/>
    <property type="match status" value="1"/>
</dbReference>
<evidence type="ECO:0000313" key="14">
    <source>
        <dbReference type="EMBL" id="MCG7977979.1"/>
    </source>
</evidence>
<dbReference type="AlphaFoldDB" id="A0A9E4TS68"/>
<dbReference type="PANTHER" id="PTHR30417:SF4">
    <property type="entry name" value="1,6-ANHYDRO-N-ACETYLMURAMYL-L-ALANINE AMIDASE AMPD"/>
    <property type="match status" value="1"/>
</dbReference>
<dbReference type="GO" id="GO:0009254">
    <property type="term" value="P:peptidoglycan turnover"/>
    <property type="evidence" value="ECO:0007669"/>
    <property type="project" value="TreeGrafter"/>
</dbReference>
<evidence type="ECO:0000259" key="13">
    <source>
        <dbReference type="SMART" id="SM00644"/>
    </source>
</evidence>
<dbReference type="SMART" id="SM00644">
    <property type="entry name" value="Ami_2"/>
    <property type="match status" value="1"/>
</dbReference>
<dbReference type="EC" id="3.5.1.28" evidence="5"/>
<dbReference type="GO" id="GO:0071555">
    <property type="term" value="P:cell wall organization"/>
    <property type="evidence" value="ECO:0007669"/>
    <property type="project" value="UniProtKB-KW"/>
</dbReference>
<evidence type="ECO:0000256" key="7">
    <source>
        <dbReference type="ARBA" id="ARBA00022723"/>
    </source>
</evidence>
<dbReference type="GO" id="GO:0005737">
    <property type="term" value="C:cytoplasm"/>
    <property type="evidence" value="ECO:0007669"/>
    <property type="project" value="UniProtKB-SubCell"/>
</dbReference>
<evidence type="ECO:0000256" key="1">
    <source>
        <dbReference type="ARBA" id="ARBA00001561"/>
    </source>
</evidence>
<dbReference type="SUPFAM" id="SSF55846">
    <property type="entry name" value="N-acetylmuramoyl-L-alanine amidase-like"/>
    <property type="match status" value="1"/>
</dbReference>
<evidence type="ECO:0000313" key="15">
    <source>
        <dbReference type="Proteomes" id="UP000886674"/>
    </source>
</evidence>